<evidence type="ECO:0000313" key="3">
    <source>
        <dbReference type="EMBL" id="OAX84641.1"/>
    </source>
</evidence>
<dbReference type="Proteomes" id="UP000091918">
    <property type="component" value="Unassembled WGS sequence"/>
</dbReference>
<feature type="compositionally biased region" description="Polar residues" evidence="1">
    <location>
        <begin position="326"/>
        <end position="348"/>
    </location>
</feature>
<feature type="domain" description="PhoD-like phosphatase" evidence="2">
    <location>
        <begin position="1035"/>
        <end position="1188"/>
    </location>
</feature>
<feature type="compositionally biased region" description="Basic and acidic residues" evidence="1">
    <location>
        <begin position="187"/>
        <end position="213"/>
    </location>
</feature>
<dbReference type="CDD" id="cd07389">
    <property type="entry name" value="MPP_PhoD"/>
    <property type="match status" value="1"/>
</dbReference>
<comment type="caution">
    <text evidence="3">The sequence shown here is derived from an EMBL/GenBank/DDBJ whole genome shotgun (WGS) entry which is preliminary data.</text>
</comment>
<feature type="compositionally biased region" description="Basic and acidic residues" evidence="1">
    <location>
        <begin position="271"/>
        <end position="286"/>
    </location>
</feature>
<feature type="region of interest" description="Disordered" evidence="1">
    <location>
        <begin position="1"/>
        <end position="43"/>
    </location>
</feature>
<feature type="region of interest" description="Disordered" evidence="1">
    <location>
        <begin position="1374"/>
        <end position="1463"/>
    </location>
</feature>
<feature type="region of interest" description="Disordered" evidence="1">
    <location>
        <begin position="527"/>
        <end position="558"/>
    </location>
</feature>
<dbReference type="PANTHER" id="PTHR46689">
    <property type="entry name" value="MEMBRANE PROTEIN, PUTATIVE-RELATED"/>
    <property type="match status" value="1"/>
</dbReference>
<feature type="compositionally biased region" description="Acidic residues" evidence="1">
    <location>
        <begin position="1436"/>
        <end position="1445"/>
    </location>
</feature>
<feature type="compositionally biased region" description="Polar residues" evidence="1">
    <location>
        <begin position="1"/>
        <end position="10"/>
    </location>
</feature>
<feature type="compositionally biased region" description="Polar residues" evidence="1">
    <location>
        <begin position="414"/>
        <end position="438"/>
    </location>
</feature>
<dbReference type="EMBL" id="LGUA01000060">
    <property type="protein sequence ID" value="OAX84641.1"/>
    <property type="molecule type" value="Genomic_DNA"/>
</dbReference>
<evidence type="ECO:0000256" key="1">
    <source>
        <dbReference type="SAM" id="MobiDB-lite"/>
    </source>
</evidence>
<dbReference type="OrthoDB" id="9999821at2759"/>
<feature type="domain" description="PhoD-like phosphatase" evidence="2">
    <location>
        <begin position="772"/>
        <end position="1027"/>
    </location>
</feature>
<proteinExistence type="predicted"/>
<feature type="compositionally biased region" description="Polar residues" evidence="1">
    <location>
        <begin position="367"/>
        <end position="380"/>
    </location>
</feature>
<keyword evidence="4" id="KW-1185">Reference proteome</keyword>
<dbReference type="InterPro" id="IPR038607">
    <property type="entry name" value="PhoD-like_sf"/>
</dbReference>
<organism evidence="3 4">
    <name type="scientific">Emergomyces africanus</name>
    <dbReference type="NCBI Taxonomy" id="1955775"/>
    <lineage>
        <taxon>Eukaryota</taxon>
        <taxon>Fungi</taxon>
        <taxon>Dikarya</taxon>
        <taxon>Ascomycota</taxon>
        <taxon>Pezizomycotina</taxon>
        <taxon>Eurotiomycetes</taxon>
        <taxon>Eurotiomycetidae</taxon>
        <taxon>Onygenales</taxon>
        <taxon>Ajellomycetaceae</taxon>
        <taxon>Emergomyces</taxon>
    </lineage>
</organism>
<feature type="region of interest" description="Disordered" evidence="1">
    <location>
        <begin position="1179"/>
        <end position="1294"/>
    </location>
</feature>
<feature type="compositionally biased region" description="Polar residues" evidence="1">
    <location>
        <begin position="222"/>
        <end position="242"/>
    </location>
</feature>
<feature type="compositionally biased region" description="Acidic residues" evidence="1">
    <location>
        <begin position="1382"/>
        <end position="1392"/>
    </location>
</feature>
<feature type="region of interest" description="Disordered" evidence="1">
    <location>
        <begin position="61"/>
        <end position="91"/>
    </location>
</feature>
<dbReference type="InterPro" id="IPR018946">
    <property type="entry name" value="PhoD-like_MPP"/>
</dbReference>
<feature type="region of interest" description="Disordered" evidence="1">
    <location>
        <begin position="104"/>
        <end position="502"/>
    </location>
</feature>
<dbReference type="PANTHER" id="PTHR46689:SF1">
    <property type="entry name" value="PHOD-LIKE PHOSPHATASE DOMAIN-CONTAINING PROTEIN"/>
    <property type="match status" value="1"/>
</dbReference>
<feature type="region of interest" description="Disordered" evidence="1">
    <location>
        <begin position="692"/>
        <end position="711"/>
    </location>
</feature>
<feature type="compositionally biased region" description="Low complexity" evidence="1">
    <location>
        <begin position="143"/>
        <end position="162"/>
    </location>
</feature>
<sequence>MATISSSRRQSVPGPGQRRVSYSDQKPINGVESNAPFVDNRYPSKRATSYSYTNHAPVLPAAPEVTRPFPSSFRNSFNGGPSRRFGEEPRPFAVRAKELSAEKALDGLDRLSPANSASWVESQRQLNEEPGPRGAEPHPPTDSILPSQSNSSLSPQSARSNSLNQKREGHPRRDWAPEKSPLQKLEFTLKDISKEEKRARVEEAEMLLREAKAGRRSRQMSRDMTPTAQPSRASRPKSTAEPSSLEEAGLIRSLSNKQRDRLQHSAVIDSTKPDAKRFSKDGRGGFDYEPNPQRENRRRLPIQKSVLNEEYDVPSIEQQRGWEPGDTNQEIPDQRMNDTATLQKSQIPYNRLPDDQEDAPHPLQDTGIPQSPTSGTVQRSNSRKLQKPLPRNLNSQLLADPRENHRVFQPPIAPSSSAATQDTRPPTSRNASSGSKTGSARLEDVNNNNTIPHVGLGLSNTTPPEPFVAGNHSQPVRNGKGKQQHSVSFAVPPATPPPQSEWKNAGVARLRLADFDLRDVEVNKAWWEGGGSGKQKRGQGVASSTKPQRSNVKIKNNPPFNPPLYLECGPLLRYTGMKWEQKDGVNGPIEQEVWRGSIMIVTKDSVSDYNEPPTLRLFSQPMDLLPPPPTEISGENSELAPEYVDPIAGLPKLARNGKLVYVKPVDHLEEGKDLSFIEDDDGLFEASPSPIDYTASNQVSQPPGGRIKDKDGETLGKYREIKGARLYADPARDVTFWRFSLEIELNDRQQRIAYRINQGSAVGFWVPAKGQSMNIMFYSGNGFSESADRDKLSGPDPLWRDVLNTHQTSPFHVMLGGGDQIYNDGAIFSTEHFRSWMGLRIPYQGRYHPFNLDIKSEMEDFYLQQYLQWFSNGLFSMANSQIPMVNMWNDHDIVPGYGSYPDMLMRSPVLSGVGELAFKYYMLFQHQSVPEETELDEPSWVIGANPGPYIRQPSRSVFMHMGKRVAFLGVDCQTERTRGDVLVDDSADRIFNHCHDQIVKGETKHLIVLLSVPIAYPRLVWLENVLSSRASYPVKALGRAGIFSNLRDRFDVGMETIDSQWTSKAHKLERNWLVEDLQELAAQKSVRITILGGDAQVAAIGQFYSNPKLQISKDKDYRYMPNVISSSIVNAPASEMMADALNKRNKIHFLDTKTVEDMRAIFSVDVDGKRRNNKRLLPRRNWNNAITNTTEQPPSPPVNRPGKLMRSLSLSRSDGRPAALFRKLSQRGGPPPSRSVSLRGFEKRRVSYDGLPTTVRHPRDSYFPPQPQRPMTAENQRTTEDPSQPPQPSGNFLRRRTDLSAKEIKREAKDGAFVLQNFVNLEGGLQITLNCETNPRDPSGITNPYRVLVPALWFDGDFEKSEPRVKKRWWKLGGSRTNQEQQDQEQEEGGEDEVVHSPSDMGHLWGRRYKQDEEQSVEQALSRAGDENEELPLGQEEYDEYDDDIGLPPLPPPPQGYGGVNTYKPRKKWLGII</sequence>
<evidence type="ECO:0000313" key="4">
    <source>
        <dbReference type="Proteomes" id="UP000091918"/>
    </source>
</evidence>
<reference evidence="3 4" key="1">
    <citation type="submission" date="2015-07" db="EMBL/GenBank/DDBJ databases">
        <title>Emmonsia species relationships and genome sequence.</title>
        <authorList>
            <person name="Cuomo C.A."/>
            <person name="Schwartz I.S."/>
            <person name="Kenyon C."/>
            <person name="de Hoog G.S."/>
            <person name="Govender N.P."/>
            <person name="Botha A."/>
            <person name="Moreno L."/>
            <person name="de Vries M."/>
            <person name="Munoz J.F."/>
            <person name="Stielow J.B."/>
        </authorList>
    </citation>
    <scope>NUCLEOTIDE SEQUENCE [LARGE SCALE GENOMIC DNA]</scope>
    <source>
        <strain evidence="3 4">CBS 136260</strain>
    </source>
</reference>
<dbReference type="STRING" id="1658172.A0A1B7P6K4"/>
<dbReference type="InterPro" id="IPR043904">
    <property type="entry name" value="PhoD_2-like"/>
</dbReference>
<dbReference type="Pfam" id="PF19050">
    <property type="entry name" value="PhoD_2"/>
    <property type="match status" value="2"/>
</dbReference>
<name>A0A1B7P6K4_9EURO</name>
<dbReference type="GO" id="GO:0016020">
    <property type="term" value="C:membrane"/>
    <property type="evidence" value="ECO:0007669"/>
    <property type="project" value="TreeGrafter"/>
</dbReference>
<protein>
    <recommendedName>
        <fullName evidence="2">PhoD-like phosphatase domain-containing protein</fullName>
    </recommendedName>
</protein>
<feature type="compositionally biased region" description="Polar residues" evidence="1">
    <location>
        <begin position="113"/>
        <end position="125"/>
    </location>
</feature>
<evidence type="ECO:0000259" key="2">
    <source>
        <dbReference type="Pfam" id="PF19050"/>
    </source>
</evidence>
<dbReference type="Gene3D" id="3.60.21.70">
    <property type="entry name" value="PhoD-like phosphatase"/>
    <property type="match status" value="1"/>
</dbReference>
<feature type="compositionally biased region" description="Polar residues" evidence="1">
    <location>
        <begin position="541"/>
        <end position="554"/>
    </location>
</feature>
<feature type="compositionally biased region" description="Basic and acidic residues" evidence="1">
    <location>
        <begin position="165"/>
        <end position="177"/>
    </location>
</feature>
<accession>A0A1B7P6K4</accession>
<gene>
    <name evidence="3" type="ORF">ACJ72_00976</name>
</gene>